<comment type="caution">
    <text evidence="6">The sequence shown here is derived from an EMBL/GenBank/DDBJ whole genome shotgun (WGS) entry which is preliminary data.</text>
</comment>
<keyword evidence="4" id="KW-0732">Signal</keyword>
<proteinExistence type="predicted"/>
<dbReference type="PROSITE" id="PS01180">
    <property type="entry name" value="CUB"/>
    <property type="match status" value="1"/>
</dbReference>
<name>A0AA36D2V1_9BILA</name>
<sequence>MKHALLIASLLAVFNSGYTRNIRQVGSPTIFNFKLHESNDKEVNDCVEKAMEQIQQETCLYWEDADEDSQNHVTFLQSGHCSWQASNKTVHLSPNCITDDTCYEILGKVADIEQPKRHISRHINIKFNCTEKCTTECHHGGVLNDDCTCSCQYGFKGQNCETLSKKAQFTDSTCGEIRAEPSGNVMLSTYPSAYSKTTFCQWLIKAADPWDVIELSFDDFDLDTTDMPPGQHCNDRFSVFGSYSAVNPFPCDGEKPKRLRSDSNWLLVELKTDAFAESSKKGPAMRYTVINTKSGIKTLSEEQTSGAGLLSFFTASAVAVARLL</sequence>
<gene>
    <name evidence="6" type="ORF">MSPICULIGERA_LOCUS17073</name>
</gene>
<accession>A0AA36D2V1</accession>
<feature type="signal peptide" evidence="4">
    <location>
        <begin position="1"/>
        <end position="19"/>
    </location>
</feature>
<dbReference type="InterPro" id="IPR000742">
    <property type="entry name" value="EGF"/>
</dbReference>
<organism evidence="6 7">
    <name type="scientific">Mesorhabditis spiculigera</name>
    <dbReference type="NCBI Taxonomy" id="96644"/>
    <lineage>
        <taxon>Eukaryota</taxon>
        <taxon>Metazoa</taxon>
        <taxon>Ecdysozoa</taxon>
        <taxon>Nematoda</taxon>
        <taxon>Chromadorea</taxon>
        <taxon>Rhabditida</taxon>
        <taxon>Rhabditina</taxon>
        <taxon>Rhabditomorpha</taxon>
        <taxon>Rhabditoidea</taxon>
        <taxon>Rhabditidae</taxon>
        <taxon>Mesorhabditinae</taxon>
        <taxon>Mesorhabditis</taxon>
    </lineage>
</organism>
<comment type="caution">
    <text evidence="3">Lacks conserved residue(s) required for the propagation of feature annotation.</text>
</comment>
<evidence type="ECO:0000256" key="4">
    <source>
        <dbReference type="SAM" id="SignalP"/>
    </source>
</evidence>
<dbReference type="SUPFAM" id="SSF49854">
    <property type="entry name" value="Spermadhesin, CUB domain"/>
    <property type="match status" value="1"/>
</dbReference>
<dbReference type="InterPro" id="IPR000859">
    <property type="entry name" value="CUB_dom"/>
</dbReference>
<dbReference type="SMART" id="SM00042">
    <property type="entry name" value="CUB"/>
    <property type="match status" value="1"/>
</dbReference>
<dbReference type="EMBL" id="CATQJA010002654">
    <property type="protein sequence ID" value="CAJ0578832.1"/>
    <property type="molecule type" value="Genomic_DNA"/>
</dbReference>
<feature type="chain" id="PRO_5041376247" description="CUB domain-containing protein" evidence="4">
    <location>
        <begin position="20"/>
        <end position="324"/>
    </location>
</feature>
<keyword evidence="1" id="KW-0677">Repeat</keyword>
<keyword evidence="2" id="KW-1015">Disulfide bond</keyword>
<dbReference type="AlphaFoldDB" id="A0AA36D2V1"/>
<protein>
    <recommendedName>
        <fullName evidence="5">CUB domain-containing protein</fullName>
    </recommendedName>
</protein>
<evidence type="ECO:0000259" key="5">
    <source>
        <dbReference type="PROSITE" id="PS01180"/>
    </source>
</evidence>
<dbReference type="InterPro" id="IPR035914">
    <property type="entry name" value="Sperma_CUB_dom_sf"/>
</dbReference>
<evidence type="ECO:0000313" key="7">
    <source>
        <dbReference type="Proteomes" id="UP001177023"/>
    </source>
</evidence>
<evidence type="ECO:0000256" key="3">
    <source>
        <dbReference type="PROSITE-ProRule" id="PRU00059"/>
    </source>
</evidence>
<feature type="domain" description="CUB" evidence="5">
    <location>
        <begin position="174"/>
        <end position="290"/>
    </location>
</feature>
<keyword evidence="7" id="KW-1185">Reference proteome</keyword>
<reference evidence="6" key="1">
    <citation type="submission" date="2023-06" db="EMBL/GenBank/DDBJ databases">
        <authorList>
            <person name="Delattre M."/>
        </authorList>
    </citation>
    <scope>NUCLEOTIDE SEQUENCE</scope>
    <source>
        <strain evidence="6">AF72</strain>
    </source>
</reference>
<dbReference type="Pfam" id="PF00431">
    <property type="entry name" value="CUB"/>
    <property type="match status" value="1"/>
</dbReference>
<dbReference type="PROSITE" id="PS01186">
    <property type="entry name" value="EGF_2"/>
    <property type="match status" value="1"/>
</dbReference>
<dbReference type="Proteomes" id="UP001177023">
    <property type="component" value="Unassembled WGS sequence"/>
</dbReference>
<dbReference type="PANTHER" id="PTHR24251">
    <property type="entry name" value="OVOCHYMASE-RELATED"/>
    <property type="match status" value="1"/>
</dbReference>
<evidence type="ECO:0000256" key="1">
    <source>
        <dbReference type="ARBA" id="ARBA00022737"/>
    </source>
</evidence>
<feature type="non-terminal residue" evidence="6">
    <location>
        <position position="1"/>
    </location>
</feature>
<evidence type="ECO:0000256" key="2">
    <source>
        <dbReference type="ARBA" id="ARBA00023157"/>
    </source>
</evidence>
<dbReference type="Gene3D" id="2.60.120.290">
    <property type="entry name" value="Spermadhesin, CUB domain"/>
    <property type="match status" value="1"/>
</dbReference>
<evidence type="ECO:0000313" key="6">
    <source>
        <dbReference type="EMBL" id="CAJ0578832.1"/>
    </source>
</evidence>